<keyword evidence="3" id="KW-1185">Reference proteome</keyword>
<keyword evidence="1" id="KW-0812">Transmembrane</keyword>
<name>A0A183IIK4_9BILA</name>
<dbReference type="EMBL" id="UZAM01007752">
    <property type="protein sequence ID" value="VDP01182.1"/>
    <property type="molecule type" value="Genomic_DNA"/>
</dbReference>
<evidence type="ECO:0000313" key="3">
    <source>
        <dbReference type="Proteomes" id="UP000270296"/>
    </source>
</evidence>
<organism evidence="4">
    <name type="scientific">Soboliphyme baturini</name>
    <dbReference type="NCBI Taxonomy" id="241478"/>
    <lineage>
        <taxon>Eukaryota</taxon>
        <taxon>Metazoa</taxon>
        <taxon>Ecdysozoa</taxon>
        <taxon>Nematoda</taxon>
        <taxon>Enoplea</taxon>
        <taxon>Dorylaimia</taxon>
        <taxon>Dioctophymatida</taxon>
        <taxon>Dioctophymatoidea</taxon>
        <taxon>Soboliphymatidae</taxon>
        <taxon>Soboliphyme</taxon>
    </lineage>
</organism>
<sequence length="108" mass="11629">MADTALLDEYVKETRAGASVHGNMQIFLHLSSLSNLGKQISKNAVVTKFASLLSGREGSPTNANDFTIFPEAKKGFFSFVRLAFFVLPVTFVVYFRAACNASACSVAA</sequence>
<evidence type="ECO:0000256" key="1">
    <source>
        <dbReference type="SAM" id="Phobius"/>
    </source>
</evidence>
<dbReference type="Proteomes" id="UP000270296">
    <property type="component" value="Unassembled WGS sequence"/>
</dbReference>
<dbReference type="AlphaFoldDB" id="A0A183IIK4"/>
<evidence type="ECO:0000313" key="2">
    <source>
        <dbReference type="EMBL" id="VDP01182.1"/>
    </source>
</evidence>
<proteinExistence type="predicted"/>
<reference evidence="2 3" key="2">
    <citation type="submission" date="2018-11" db="EMBL/GenBank/DDBJ databases">
        <authorList>
            <consortium name="Pathogen Informatics"/>
        </authorList>
    </citation>
    <scope>NUCLEOTIDE SEQUENCE [LARGE SCALE GENOMIC DNA]</scope>
</reference>
<gene>
    <name evidence="2" type="ORF">SBAD_LOCUS3449</name>
</gene>
<reference evidence="4" key="1">
    <citation type="submission" date="2016-06" db="UniProtKB">
        <authorList>
            <consortium name="WormBaseParasite"/>
        </authorList>
    </citation>
    <scope>IDENTIFICATION</scope>
</reference>
<keyword evidence="1" id="KW-1133">Transmembrane helix</keyword>
<keyword evidence="1" id="KW-0472">Membrane</keyword>
<protein>
    <submittedName>
        <fullName evidence="4">FACT complex subunit SSRP1</fullName>
    </submittedName>
</protein>
<dbReference type="WBParaSite" id="SBAD_0000360801-mRNA-1">
    <property type="protein sequence ID" value="SBAD_0000360801-mRNA-1"/>
    <property type="gene ID" value="SBAD_0000360801"/>
</dbReference>
<accession>A0A183IIK4</accession>
<evidence type="ECO:0000313" key="4">
    <source>
        <dbReference type="WBParaSite" id="SBAD_0000360801-mRNA-1"/>
    </source>
</evidence>
<feature type="transmembrane region" description="Helical" evidence="1">
    <location>
        <begin position="76"/>
        <end position="95"/>
    </location>
</feature>